<dbReference type="RefSeq" id="WP_184972611.1">
    <property type="nucleotide sequence ID" value="NZ_JACHIN010000017.1"/>
</dbReference>
<feature type="domain" description="DUF559" evidence="2">
    <location>
        <begin position="184"/>
        <end position="241"/>
    </location>
</feature>
<dbReference type="Proteomes" id="UP000568380">
    <property type="component" value="Unassembled WGS sequence"/>
</dbReference>
<dbReference type="EMBL" id="JACHIN010000017">
    <property type="protein sequence ID" value="MBB5083479.1"/>
    <property type="molecule type" value="Genomic_DNA"/>
</dbReference>
<dbReference type="AlphaFoldDB" id="A0A7W8AD42"/>
<evidence type="ECO:0000256" key="1">
    <source>
        <dbReference type="SAM" id="MobiDB-lite"/>
    </source>
</evidence>
<proteinExistence type="predicted"/>
<dbReference type="InterPro" id="IPR011335">
    <property type="entry name" value="Restrct_endonuc-II-like"/>
</dbReference>
<dbReference type="SUPFAM" id="SSF52980">
    <property type="entry name" value="Restriction endonuclease-like"/>
    <property type="match status" value="1"/>
</dbReference>
<dbReference type="Gene3D" id="3.40.960.10">
    <property type="entry name" value="VSR Endonuclease"/>
    <property type="match status" value="1"/>
</dbReference>
<dbReference type="InterPro" id="IPR007569">
    <property type="entry name" value="DUF559"/>
</dbReference>
<comment type="caution">
    <text evidence="3">The sequence shown here is derived from an EMBL/GenBank/DDBJ whole genome shotgun (WGS) entry which is preliminary data.</text>
</comment>
<evidence type="ECO:0000313" key="3">
    <source>
        <dbReference type="EMBL" id="MBB5083479.1"/>
    </source>
</evidence>
<feature type="region of interest" description="Disordered" evidence="1">
    <location>
        <begin position="258"/>
        <end position="277"/>
    </location>
</feature>
<organism evidence="3 4">
    <name type="scientific">Nonomuraea endophytica</name>
    <dbReference type="NCBI Taxonomy" id="714136"/>
    <lineage>
        <taxon>Bacteria</taxon>
        <taxon>Bacillati</taxon>
        <taxon>Actinomycetota</taxon>
        <taxon>Actinomycetes</taxon>
        <taxon>Streptosporangiales</taxon>
        <taxon>Streptosporangiaceae</taxon>
        <taxon>Nonomuraea</taxon>
    </lineage>
</organism>
<reference evidence="3 4" key="1">
    <citation type="submission" date="2020-08" db="EMBL/GenBank/DDBJ databases">
        <title>Genomic Encyclopedia of Type Strains, Phase IV (KMG-IV): sequencing the most valuable type-strain genomes for metagenomic binning, comparative biology and taxonomic classification.</title>
        <authorList>
            <person name="Goeker M."/>
        </authorList>
    </citation>
    <scope>NUCLEOTIDE SEQUENCE [LARGE SCALE GENOMIC DNA]</scope>
    <source>
        <strain evidence="3 4">DSM 45385</strain>
    </source>
</reference>
<evidence type="ECO:0000313" key="4">
    <source>
        <dbReference type="Proteomes" id="UP000568380"/>
    </source>
</evidence>
<accession>A0A7W8AD42</accession>
<feature type="compositionally biased region" description="Basic residues" evidence="1">
    <location>
        <begin position="262"/>
        <end position="277"/>
    </location>
</feature>
<dbReference type="Pfam" id="PF04480">
    <property type="entry name" value="DUF559"/>
    <property type="match status" value="1"/>
</dbReference>
<gene>
    <name evidence="3" type="ORF">HNR40_008983</name>
</gene>
<evidence type="ECO:0000259" key="2">
    <source>
        <dbReference type="Pfam" id="PF04480"/>
    </source>
</evidence>
<keyword evidence="4" id="KW-1185">Reference proteome</keyword>
<protein>
    <recommendedName>
        <fullName evidence="2">DUF559 domain-containing protein</fullName>
    </recommendedName>
</protein>
<name>A0A7W8AD42_9ACTN</name>
<sequence>MTDTLTTGSLLNRTRLLTQLVPSAVACRRTAAHVWGLQAMPDGTREEDWPVELAVPIHVDIPGCQSYELQLPPTDTTTIKGIRLTTPERTALDCARTLPRIDGITIVDQFLRRGVNIAGLRTQATPFLHLLQTLSMADSGAASPRESRLRVAFIEAGLPRPTTQIHVILPDSRHAYLDLGWPDYHLAVEYDGRDHHSSPKDRTRDATRRASLESLGWHIIPVRRDVVPVRMGDLLEQVANSLIERGWRPHPDETTRILSHIRTARRHPNGPRPRRKP</sequence>